<dbReference type="InterPro" id="IPR051447">
    <property type="entry name" value="Lipoprotein-release_system"/>
</dbReference>
<dbReference type="EMBL" id="QJTK01000034">
    <property type="protein sequence ID" value="PYF06154.1"/>
    <property type="molecule type" value="Genomic_DNA"/>
</dbReference>
<feature type="domain" description="ABC3 transporter permease C-terminal" evidence="8">
    <location>
        <begin position="277"/>
        <end position="389"/>
    </location>
</feature>
<feature type="transmembrane region" description="Helical" evidence="7">
    <location>
        <begin position="435"/>
        <end position="454"/>
    </location>
</feature>
<protein>
    <submittedName>
        <fullName evidence="9">Putative ABC transport system permease protein</fullName>
    </submittedName>
</protein>
<evidence type="ECO:0000259" key="8">
    <source>
        <dbReference type="Pfam" id="PF02687"/>
    </source>
</evidence>
<dbReference type="PANTHER" id="PTHR30489:SF0">
    <property type="entry name" value="LIPOPROTEIN-RELEASING SYSTEM TRANSMEMBRANE PROTEIN LOLE"/>
    <property type="match status" value="1"/>
</dbReference>
<feature type="transmembrane region" description="Helical" evidence="7">
    <location>
        <begin position="316"/>
        <end position="345"/>
    </location>
</feature>
<feature type="transmembrane region" description="Helical" evidence="7">
    <location>
        <begin position="663"/>
        <end position="684"/>
    </location>
</feature>
<reference evidence="9 10" key="1">
    <citation type="submission" date="2018-06" db="EMBL/GenBank/DDBJ databases">
        <title>Genomic Encyclopedia of Type Strains, Phase III (KMG-III): the genomes of soil and plant-associated and newly described type strains.</title>
        <authorList>
            <person name="Whitman W."/>
        </authorList>
    </citation>
    <scope>NUCLEOTIDE SEQUENCE [LARGE SCALE GENOMIC DNA]</scope>
    <source>
        <strain evidence="9 10">JA737</strain>
    </source>
</reference>
<dbReference type="GO" id="GO:0098797">
    <property type="term" value="C:plasma membrane protein complex"/>
    <property type="evidence" value="ECO:0007669"/>
    <property type="project" value="TreeGrafter"/>
</dbReference>
<organism evidence="9 10">
    <name type="scientific">Rhodobacter viridis</name>
    <dbReference type="NCBI Taxonomy" id="1054202"/>
    <lineage>
        <taxon>Bacteria</taxon>
        <taxon>Pseudomonadati</taxon>
        <taxon>Pseudomonadota</taxon>
        <taxon>Alphaproteobacteria</taxon>
        <taxon>Rhodobacterales</taxon>
        <taxon>Rhodobacter group</taxon>
        <taxon>Rhodobacter</taxon>
    </lineage>
</organism>
<keyword evidence="5 7" id="KW-1133">Transmembrane helix</keyword>
<keyword evidence="3" id="KW-1003">Cell membrane</keyword>
<feature type="transmembrane region" description="Helical" evidence="7">
    <location>
        <begin position="273"/>
        <end position="295"/>
    </location>
</feature>
<evidence type="ECO:0000256" key="2">
    <source>
        <dbReference type="ARBA" id="ARBA00005236"/>
    </source>
</evidence>
<evidence type="ECO:0000256" key="6">
    <source>
        <dbReference type="ARBA" id="ARBA00023136"/>
    </source>
</evidence>
<feature type="domain" description="ABC3 transporter permease C-terminal" evidence="8">
    <location>
        <begin position="663"/>
        <end position="776"/>
    </location>
</feature>
<gene>
    <name evidence="9" type="ORF">C8J30_1343</name>
</gene>
<comment type="subcellular location">
    <subcellularLocation>
        <location evidence="1">Cell membrane</location>
        <topology evidence="1">Multi-pass membrane protein</topology>
    </subcellularLocation>
</comment>
<evidence type="ECO:0000256" key="7">
    <source>
        <dbReference type="SAM" id="Phobius"/>
    </source>
</evidence>
<dbReference type="Proteomes" id="UP000247727">
    <property type="component" value="Unassembled WGS sequence"/>
</dbReference>
<dbReference type="PANTHER" id="PTHR30489">
    <property type="entry name" value="LIPOPROTEIN-RELEASING SYSTEM TRANSMEMBRANE PROTEIN LOLE"/>
    <property type="match status" value="1"/>
</dbReference>
<feature type="transmembrane region" description="Helical" evidence="7">
    <location>
        <begin position="753"/>
        <end position="772"/>
    </location>
</feature>
<dbReference type="AlphaFoldDB" id="A0A318TNG7"/>
<dbReference type="GO" id="GO:0044874">
    <property type="term" value="P:lipoprotein localization to outer membrane"/>
    <property type="evidence" value="ECO:0007669"/>
    <property type="project" value="TreeGrafter"/>
</dbReference>
<evidence type="ECO:0000256" key="3">
    <source>
        <dbReference type="ARBA" id="ARBA00022475"/>
    </source>
</evidence>
<keyword evidence="4 7" id="KW-0812">Transmembrane</keyword>
<feature type="transmembrane region" description="Helical" evidence="7">
    <location>
        <begin position="365"/>
        <end position="382"/>
    </location>
</feature>
<evidence type="ECO:0000313" key="10">
    <source>
        <dbReference type="Proteomes" id="UP000247727"/>
    </source>
</evidence>
<sequence>MVISALHRKLGRDLRRLWAQALAIALVLASGVATLVLGQGAVASLSDTRAQYYAQNRFADVFAEVTRAPRAILGEIEAIEGVLAAEARIVRLGRPDLPEMAEPGALLVVSLPGEGRPGGGLNLLHLRQGRLPDPLAEHEVAISADFAAAHRLRPGTSFDVVLNGRRHAVTVTGIALSPEFIYALAPGEMMPDPARFGILWMPRAPLEAAFDMKGAFSSVAVRLAPGAAQTRVIAALDRILAPYGGTGATGREDQTSHAFLDAELQQLRAMVQVLPPIFLLVAAMLVHTVLSRLIALEREQIGLLKALGYGRREIAAHYLGFVAVIALIGIALGFAAGAWLGAGLARLYAQFFSFPFLVFSRDPQVYALAGLITLAAALGGAVKAVRSVIALPPAVAMAPPAPPVYRRLSGWGAGPPLRQSSRMVWRHLAHWPGRTAGSCLGVVMAVAILVAAFWSEGSIAAMISATFQRAERQDAQLSFVADAAPAALHAARALPGVLVAEPFRAAPVRISNGPRAKRLAITGRPATAQLSRVLAPDLRPMPMPEDGLILSEALAEALALRPGDLATVDFLDGRRLTRQIRVSGISLGYVGLGAAMEIGALDRAMGDGPRLSGVDLALDPAQMPAFFTAVKATPELGALSLKARTLTRFRATLAQNITVMTSVFATLAGIIAVGVVYNFARIALSEQGRELASLRVLGFTRAEVAGVLFAELAVVVACAQPLGWLIGHGIGRAMAAAFSSDLYRVPFVMGREVYATASLIVCGAAFLSALAIRGRLNRLDLIGVLKTRE</sequence>
<dbReference type="Pfam" id="PF02687">
    <property type="entry name" value="FtsX"/>
    <property type="match status" value="2"/>
</dbReference>
<evidence type="ECO:0000256" key="4">
    <source>
        <dbReference type="ARBA" id="ARBA00022692"/>
    </source>
</evidence>
<evidence type="ECO:0000256" key="1">
    <source>
        <dbReference type="ARBA" id="ARBA00004651"/>
    </source>
</evidence>
<proteinExistence type="inferred from homology"/>
<accession>A0A318TNG7</accession>
<name>A0A318TNG7_9RHOB</name>
<comment type="caution">
    <text evidence="9">The sequence shown here is derived from an EMBL/GenBank/DDBJ whole genome shotgun (WGS) entry which is preliminary data.</text>
</comment>
<dbReference type="InterPro" id="IPR003838">
    <property type="entry name" value="ABC3_permease_C"/>
</dbReference>
<keyword evidence="10" id="KW-1185">Reference proteome</keyword>
<comment type="similarity">
    <text evidence="2">Belongs to the ABC-4 integral membrane protein family. LolC/E subfamily.</text>
</comment>
<evidence type="ECO:0000256" key="5">
    <source>
        <dbReference type="ARBA" id="ARBA00022989"/>
    </source>
</evidence>
<feature type="transmembrane region" description="Helical" evidence="7">
    <location>
        <begin position="704"/>
        <end position="726"/>
    </location>
</feature>
<dbReference type="RefSeq" id="WP_220033835.1">
    <property type="nucleotide sequence ID" value="NZ_QJTK01000034.1"/>
</dbReference>
<evidence type="ECO:0000313" key="9">
    <source>
        <dbReference type="EMBL" id="PYF06154.1"/>
    </source>
</evidence>
<keyword evidence="6 7" id="KW-0472">Membrane</keyword>